<name>A0A1A9V9B8_GLOAU</name>
<feature type="compositionally biased region" description="Basic residues" evidence="5">
    <location>
        <begin position="93"/>
        <end position="112"/>
    </location>
</feature>
<keyword evidence="4" id="KW-0221">Differentiation</keyword>
<dbReference type="CDD" id="cd09972">
    <property type="entry name" value="LOTUS_TDRD_OSKAR"/>
    <property type="match status" value="1"/>
</dbReference>
<evidence type="ECO:0008006" key="10">
    <source>
        <dbReference type="Google" id="ProtNLM"/>
    </source>
</evidence>
<dbReference type="InterPro" id="IPR041966">
    <property type="entry name" value="LOTUS-like"/>
</dbReference>
<evidence type="ECO:0000313" key="8">
    <source>
        <dbReference type="EnsemblMetazoa" id="GAUT029995-PA"/>
    </source>
</evidence>
<feature type="domain" description="Tudor" evidence="6">
    <location>
        <begin position="629"/>
        <end position="686"/>
    </location>
</feature>
<feature type="compositionally biased region" description="Polar residues" evidence="5">
    <location>
        <begin position="452"/>
        <end position="461"/>
    </location>
</feature>
<protein>
    <recommendedName>
        <fullName evidence="10">HTH OST-type domain-containing protein</fullName>
    </recommendedName>
</protein>
<dbReference type="SUPFAM" id="SSF63748">
    <property type="entry name" value="Tudor/PWWP/MBT"/>
    <property type="match status" value="1"/>
</dbReference>
<organism evidence="8 9">
    <name type="scientific">Glossina austeni</name>
    <name type="common">Savannah tsetse fly</name>
    <dbReference type="NCBI Taxonomy" id="7395"/>
    <lineage>
        <taxon>Eukaryota</taxon>
        <taxon>Metazoa</taxon>
        <taxon>Ecdysozoa</taxon>
        <taxon>Arthropoda</taxon>
        <taxon>Hexapoda</taxon>
        <taxon>Insecta</taxon>
        <taxon>Pterygota</taxon>
        <taxon>Neoptera</taxon>
        <taxon>Endopterygota</taxon>
        <taxon>Diptera</taxon>
        <taxon>Brachycera</taxon>
        <taxon>Muscomorpha</taxon>
        <taxon>Hippoboscoidea</taxon>
        <taxon>Glossinidae</taxon>
        <taxon>Glossina</taxon>
    </lineage>
</organism>
<dbReference type="Pfam" id="PF12872">
    <property type="entry name" value="OST-HTH"/>
    <property type="match status" value="1"/>
</dbReference>
<dbReference type="InterPro" id="IPR002999">
    <property type="entry name" value="Tudor"/>
</dbReference>
<dbReference type="Gene3D" id="2.30.30.140">
    <property type="match status" value="1"/>
</dbReference>
<dbReference type="VEuPathDB" id="VectorBase:GAUT029995"/>
<feature type="region of interest" description="Disordered" evidence="5">
    <location>
        <begin position="203"/>
        <end position="235"/>
    </location>
</feature>
<feature type="region of interest" description="Disordered" evidence="5">
    <location>
        <begin position="291"/>
        <end position="348"/>
    </location>
</feature>
<dbReference type="PROSITE" id="PS50304">
    <property type="entry name" value="TUDOR"/>
    <property type="match status" value="1"/>
</dbReference>
<dbReference type="GO" id="GO:0007283">
    <property type="term" value="P:spermatogenesis"/>
    <property type="evidence" value="ECO:0007669"/>
    <property type="project" value="UniProtKB-KW"/>
</dbReference>
<dbReference type="AlphaFoldDB" id="A0A1A9V9B8"/>
<keyword evidence="3" id="KW-0677">Repeat</keyword>
<evidence type="ECO:0000256" key="3">
    <source>
        <dbReference type="ARBA" id="ARBA00022737"/>
    </source>
</evidence>
<keyword evidence="9" id="KW-1185">Reference proteome</keyword>
<accession>A0A1A9V9B8</accession>
<dbReference type="GO" id="GO:0030154">
    <property type="term" value="P:cell differentiation"/>
    <property type="evidence" value="ECO:0007669"/>
    <property type="project" value="UniProtKB-ARBA"/>
</dbReference>
<feature type="region of interest" description="Disordered" evidence="5">
    <location>
        <begin position="266"/>
        <end position="285"/>
    </location>
</feature>
<dbReference type="PANTHER" id="PTHR22948">
    <property type="entry name" value="TUDOR DOMAIN CONTAINING PROTEIN"/>
    <property type="match status" value="1"/>
</dbReference>
<dbReference type="STRING" id="7395.A0A1A9V9B8"/>
<dbReference type="InterPro" id="IPR035437">
    <property type="entry name" value="SNase_OB-fold_sf"/>
</dbReference>
<keyword evidence="4" id="KW-0744">Spermatogenesis</keyword>
<dbReference type="SMART" id="SM00333">
    <property type="entry name" value="TUDOR"/>
    <property type="match status" value="1"/>
</dbReference>
<sequence length="867" mass="99408">MSAGVLSEMKVIIKSLVLSCPETITIQQLNRDYKETEGEDIPFRRVGFDTLEDFLHSLRDTIKITGKGSNAVVNAIASEKTKHIEKMVQEQKRPRKRGTRSGRAQVRSHSRSVNRSNERSYRIPHDRRKQSSYFSNKNRFNESELTPIQTLARNFQWSRTAAKCLSQWGMEPSPVNTWAKFYNYQMPIQNSTPAQARNFTNQMSPAVFSRPRSSKKRDDHNVRRNQKVSVTNESENLGKLLQSKCNIKENATTTYTNINGTNKFTKPGFLLPTPTQLGTQENENSTATYKSINRTNESSRPPFLFPTPTHVRKQENKNSSVNYASTDEKNNFPGTGFLLPTPTDDRKQERENFPVTIAGINGIDQISRPTFSFPTPTQVRKQENKNYASRNWENKFIRPSFLLATLTDIGKQENENSSATYASINEVNEISRASLLLSTSPDVEKMNKSRRAFSSSTNTQAKQEERSSPLKCKYTYPQSNELQNNSSKSKTTSLYEDLIDMESVIENSPYVERSTTINANMNGSIFGDRSNVVNDLDEAVPKSATDGFLFSLDFPNDLIPYGDTIPSTELSKDFCVGSRLKIFVTEIHSPFKFWFHIQQDENPLDILMHKIEQWYKKLDRDEMRIPLHCLTTGQVCAAQYEGLWHRGKIVRTPIKNKVMVSFVDYGTVTEVDIAKIKYLTSYFCELPAQALRGSLSYIKPCNLHWSHEATNYFLSLVIETMVFAQISEIDDEQRALYLVICNACDDNVVQINDALIKNRFALYDPEWEECNFRKNNGKRLRHPREDLPTFIMLESGEYANLGELLYLAELGIDYEAIYDRIIYNTSCILNKHKDATPELRELPFYLLSTNPFRVEIMLELNGIKTLH</sequence>
<feature type="region of interest" description="Disordered" evidence="5">
    <location>
        <begin position="446"/>
        <end position="471"/>
    </location>
</feature>
<dbReference type="Gene3D" id="3.30.420.610">
    <property type="entry name" value="LOTUS domain-like"/>
    <property type="match status" value="1"/>
</dbReference>
<dbReference type="Gene3D" id="2.40.50.90">
    <property type="match status" value="1"/>
</dbReference>
<dbReference type="Proteomes" id="UP000078200">
    <property type="component" value="Unassembled WGS sequence"/>
</dbReference>
<dbReference type="PROSITE" id="PS51644">
    <property type="entry name" value="HTH_OST"/>
    <property type="match status" value="1"/>
</dbReference>
<evidence type="ECO:0000259" key="7">
    <source>
        <dbReference type="PROSITE" id="PS51644"/>
    </source>
</evidence>
<evidence type="ECO:0000256" key="4">
    <source>
        <dbReference type="ARBA" id="ARBA00022871"/>
    </source>
</evidence>
<dbReference type="PANTHER" id="PTHR22948:SF76">
    <property type="entry name" value="FI20010P1-RELATED"/>
    <property type="match status" value="1"/>
</dbReference>
<feature type="compositionally biased region" description="Polar residues" evidence="5">
    <location>
        <begin position="273"/>
        <end position="285"/>
    </location>
</feature>
<feature type="region of interest" description="Disordered" evidence="5">
    <location>
        <begin position="87"/>
        <end position="135"/>
    </location>
</feature>
<dbReference type="InterPro" id="IPR050621">
    <property type="entry name" value="Tudor_domain_containing"/>
</dbReference>
<comment type="subcellular location">
    <subcellularLocation>
        <location evidence="1">Cytoplasm</location>
    </subcellularLocation>
</comment>
<proteinExistence type="predicted"/>
<evidence type="ECO:0000259" key="6">
    <source>
        <dbReference type="PROSITE" id="PS50304"/>
    </source>
</evidence>
<dbReference type="EnsemblMetazoa" id="GAUT029995-RA">
    <property type="protein sequence ID" value="GAUT029995-PA"/>
    <property type="gene ID" value="GAUT029995"/>
</dbReference>
<evidence type="ECO:0000313" key="9">
    <source>
        <dbReference type="Proteomes" id="UP000078200"/>
    </source>
</evidence>
<keyword evidence="2" id="KW-0963">Cytoplasm</keyword>
<evidence type="ECO:0000256" key="1">
    <source>
        <dbReference type="ARBA" id="ARBA00004496"/>
    </source>
</evidence>
<dbReference type="GO" id="GO:0005737">
    <property type="term" value="C:cytoplasm"/>
    <property type="evidence" value="ECO:0007669"/>
    <property type="project" value="UniProtKB-SubCell"/>
</dbReference>
<feature type="domain" description="HTH OST-type" evidence="7">
    <location>
        <begin position="5"/>
        <end position="78"/>
    </location>
</feature>
<reference evidence="8" key="1">
    <citation type="submission" date="2020-05" db="UniProtKB">
        <authorList>
            <consortium name="EnsemblMetazoa"/>
        </authorList>
    </citation>
    <scope>IDENTIFICATION</scope>
    <source>
        <strain evidence="8">TTRI</strain>
    </source>
</reference>
<evidence type="ECO:0000256" key="5">
    <source>
        <dbReference type="SAM" id="MobiDB-lite"/>
    </source>
</evidence>
<evidence type="ECO:0000256" key="2">
    <source>
        <dbReference type="ARBA" id="ARBA00022490"/>
    </source>
</evidence>
<dbReference type="Pfam" id="PF00567">
    <property type="entry name" value="TUDOR"/>
    <property type="match status" value="1"/>
</dbReference>
<dbReference type="InterPro" id="IPR025605">
    <property type="entry name" value="OST-HTH/LOTUS_dom"/>
</dbReference>